<evidence type="ECO:0000313" key="3">
    <source>
        <dbReference type="Proteomes" id="UP001597525"/>
    </source>
</evidence>
<dbReference type="Proteomes" id="UP001597525">
    <property type="component" value="Unassembled WGS sequence"/>
</dbReference>
<protein>
    <submittedName>
        <fullName evidence="2">DUF5712 family protein</fullName>
    </submittedName>
</protein>
<accession>A0ABW6BDU7</accession>
<dbReference type="EMBL" id="JBHUPB010000007">
    <property type="protein sequence ID" value="MFD2967740.1"/>
    <property type="molecule type" value="Genomic_DNA"/>
</dbReference>
<dbReference type="RefSeq" id="WP_320183016.1">
    <property type="nucleotide sequence ID" value="NZ_CP138332.1"/>
</dbReference>
<evidence type="ECO:0000313" key="2">
    <source>
        <dbReference type="EMBL" id="MFD2967740.1"/>
    </source>
</evidence>
<feature type="region of interest" description="Disordered" evidence="1">
    <location>
        <begin position="252"/>
        <end position="284"/>
    </location>
</feature>
<name>A0ABW6BDU7_9SPHI</name>
<comment type="caution">
    <text evidence="2">The sequence shown here is derived from an EMBL/GenBank/DDBJ whole genome shotgun (WGS) entry which is preliminary data.</text>
</comment>
<reference evidence="3" key="1">
    <citation type="journal article" date="2019" name="Int. J. Syst. Evol. Microbiol.">
        <title>The Global Catalogue of Microorganisms (GCM) 10K type strain sequencing project: providing services to taxonomists for standard genome sequencing and annotation.</title>
        <authorList>
            <consortium name="The Broad Institute Genomics Platform"/>
            <consortium name="The Broad Institute Genome Sequencing Center for Infectious Disease"/>
            <person name="Wu L."/>
            <person name="Ma J."/>
        </authorList>
    </citation>
    <scope>NUCLEOTIDE SEQUENCE [LARGE SCALE GENOMIC DNA]</scope>
    <source>
        <strain evidence="3">KCTC 22814</strain>
    </source>
</reference>
<keyword evidence="3" id="KW-1185">Reference proteome</keyword>
<proteinExistence type="predicted"/>
<organism evidence="2 3">
    <name type="scientific">Sphingobacterium bambusae</name>
    <dbReference type="NCBI Taxonomy" id="662858"/>
    <lineage>
        <taxon>Bacteria</taxon>
        <taxon>Pseudomonadati</taxon>
        <taxon>Bacteroidota</taxon>
        <taxon>Sphingobacteriia</taxon>
        <taxon>Sphingobacteriales</taxon>
        <taxon>Sphingobacteriaceae</taxon>
        <taxon>Sphingobacterium</taxon>
    </lineage>
</organism>
<gene>
    <name evidence="2" type="ORF">ACFS7Y_10095</name>
</gene>
<evidence type="ECO:0000256" key="1">
    <source>
        <dbReference type="SAM" id="MobiDB-lite"/>
    </source>
</evidence>
<dbReference type="InterPro" id="IPR043766">
    <property type="entry name" value="BfmA-like"/>
</dbReference>
<sequence length="311" mass="35295">MFINISASETGNNKGSSSALVQYLEKENKGRHKSEHEAWFNGGDRSIQPHQVRMAIDGNISKLGKNDSKFFLINLSPSSKELAHLLAVYGEDGLREQLKSFAERMMDEYARNFKRAGVKSSADLLWFAKVENHRYYRHTDKAVKEGIRKVGDIKEGVQTHVQIIVSRKDITGRIKLSPQNNSKGSNAAHSAKLGQFDRKAFKQSGEDVFDAMFGFQRNLKDTVAYASVMKNGSIADKLDMFASYDLWKHSDANDQQIRQPERDDLSSRSTATGNMQREEGSRSVFSDFGLNIQVDQIVPEEEKRKRRINKR</sequence>
<dbReference type="Pfam" id="PF18976">
    <property type="entry name" value="DUF5712"/>
    <property type="match status" value="1"/>
</dbReference>